<comment type="caution">
    <text evidence="1">The sequence shown here is derived from an EMBL/GenBank/DDBJ whole genome shotgun (WGS) entry which is preliminary data.</text>
</comment>
<evidence type="ECO:0000313" key="1">
    <source>
        <dbReference type="EMBL" id="EHK50445.1"/>
    </source>
</evidence>
<protein>
    <submittedName>
        <fullName evidence="1">Uncharacterized protein</fullName>
    </submittedName>
</protein>
<sequence length="65" mass="7511">MCGQKNLDAAVYKRQEPVCLKRASTFCVSSSHKARERKEIQTNLPVTVEQARRTLVESNQYPQWT</sequence>
<dbReference type="AlphaFoldDB" id="G9NGN4"/>
<proteinExistence type="predicted"/>
<evidence type="ECO:0000313" key="2">
    <source>
        <dbReference type="Proteomes" id="UP000005426"/>
    </source>
</evidence>
<organism evidence="1 2">
    <name type="scientific">Hypocrea atroviridis (strain ATCC 20476 / IMI 206040)</name>
    <name type="common">Trichoderma atroviride</name>
    <dbReference type="NCBI Taxonomy" id="452589"/>
    <lineage>
        <taxon>Eukaryota</taxon>
        <taxon>Fungi</taxon>
        <taxon>Dikarya</taxon>
        <taxon>Ascomycota</taxon>
        <taxon>Pezizomycotina</taxon>
        <taxon>Sordariomycetes</taxon>
        <taxon>Hypocreomycetidae</taxon>
        <taxon>Hypocreales</taxon>
        <taxon>Hypocreaceae</taxon>
        <taxon>Trichoderma</taxon>
    </lineage>
</organism>
<dbReference type="HOGENOM" id="CLU_2849976_0_0_1"/>
<keyword evidence="2" id="KW-1185">Reference proteome</keyword>
<name>G9NGN4_HYPAI</name>
<reference evidence="1 2" key="1">
    <citation type="journal article" date="2011" name="Genome Biol.">
        <title>Comparative genome sequence analysis underscores mycoparasitism as the ancestral life style of Trichoderma.</title>
        <authorList>
            <person name="Kubicek C.P."/>
            <person name="Herrera-Estrella A."/>
            <person name="Seidl-Seiboth V."/>
            <person name="Martinez D.A."/>
            <person name="Druzhinina I.S."/>
            <person name="Thon M."/>
            <person name="Zeilinger S."/>
            <person name="Casas-Flores S."/>
            <person name="Horwitz B.A."/>
            <person name="Mukherjee P.K."/>
            <person name="Mukherjee M."/>
            <person name="Kredics L."/>
            <person name="Alcaraz L.D."/>
            <person name="Aerts A."/>
            <person name="Antal Z."/>
            <person name="Atanasova L."/>
            <person name="Cervantes-Badillo M.G."/>
            <person name="Challacombe J."/>
            <person name="Chertkov O."/>
            <person name="McCluskey K."/>
            <person name="Coulpier F."/>
            <person name="Deshpande N."/>
            <person name="von Doehren H."/>
            <person name="Ebbole D.J."/>
            <person name="Esquivel-Naranjo E.U."/>
            <person name="Fekete E."/>
            <person name="Flipphi M."/>
            <person name="Glaser F."/>
            <person name="Gomez-Rodriguez E.Y."/>
            <person name="Gruber S."/>
            <person name="Han C."/>
            <person name="Henrissat B."/>
            <person name="Hermosa R."/>
            <person name="Hernandez-Onate M."/>
            <person name="Karaffa L."/>
            <person name="Kosti I."/>
            <person name="Le Crom S."/>
            <person name="Lindquist E."/>
            <person name="Lucas S."/>
            <person name="Luebeck M."/>
            <person name="Luebeck P.S."/>
            <person name="Margeot A."/>
            <person name="Metz B."/>
            <person name="Misra M."/>
            <person name="Nevalainen H."/>
            <person name="Omann M."/>
            <person name="Packer N."/>
            <person name="Perrone G."/>
            <person name="Uresti-Rivera E.E."/>
            <person name="Salamov A."/>
            <person name="Schmoll M."/>
            <person name="Seiboth B."/>
            <person name="Shapiro H."/>
            <person name="Sukno S."/>
            <person name="Tamayo-Ramos J.A."/>
            <person name="Tisch D."/>
            <person name="Wiest A."/>
            <person name="Wilkinson H.H."/>
            <person name="Zhang M."/>
            <person name="Coutinho P.M."/>
            <person name="Kenerley C.M."/>
            <person name="Monte E."/>
            <person name="Baker S.E."/>
            <person name="Grigoriev I.V."/>
        </authorList>
    </citation>
    <scope>NUCLEOTIDE SEQUENCE [LARGE SCALE GENOMIC DNA]</scope>
    <source>
        <strain evidence="2">ATCC 20476 / IMI 206040</strain>
    </source>
</reference>
<dbReference type="Proteomes" id="UP000005426">
    <property type="component" value="Unassembled WGS sequence"/>
</dbReference>
<gene>
    <name evidence="1" type="ORF">TRIATDRAFT_159748</name>
</gene>
<accession>G9NGN4</accession>
<dbReference type="EMBL" id="ABDG02000014">
    <property type="protein sequence ID" value="EHK50445.1"/>
    <property type="molecule type" value="Genomic_DNA"/>
</dbReference>